<dbReference type="EMBL" id="CH963849">
    <property type="protein sequence ID" value="EDW74594.1"/>
    <property type="molecule type" value="Genomic_DNA"/>
</dbReference>
<evidence type="ECO:0000256" key="4">
    <source>
        <dbReference type="ARBA" id="ARBA00022597"/>
    </source>
</evidence>
<feature type="transmembrane region" description="Helical" evidence="8">
    <location>
        <begin position="348"/>
        <end position="369"/>
    </location>
</feature>
<dbReference type="GO" id="GO:0022857">
    <property type="term" value="F:transmembrane transporter activity"/>
    <property type="evidence" value="ECO:0007669"/>
    <property type="project" value="InterPro"/>
</dbReference>
<keyword evidence="11" id="KW-1185">Reference proteome</keyword>
<dbReference type="InterPro" id="IPR020846">
    <property type="entry name" value="MFS_dom"/>
</dbReference>
<evidence type="ECO:0000256" key="3">
    <source>
        <dbReference type="ARBA" id="ARBA00022475"/>
    </source>
</evidence>
<reference evidence="10" key="2">
    <citation type="journal article" date="2007" name="Nature">
        <title>Evolution of genes and genomes on the Drosophila phylogeny.</title>
        <authorList>
            <consortium name="Drosophila 12 Genomes Consortium"/>
            <person name="Clark A.G."/>
            <person name="Eisen M.B."/>
            <person name="Smith D.R."/>
            <person name="Bergman C.M."/>
            <person name="Oliver B."/>
            <person name="Markow T.A."/>
            <person name="Kaufman T.C."/>
            <person name="Kellis M."/>
            <person name="Gelbart W."/>
            <person name="Iyer V.N."/>
            <person name="Pollard D.A."/>
            <person name="Sackton T.B."/>
            <person name="Larracuente A.M."/>
            <person name="Singh N.D."/>
            <person name="Abad J.P."/>
            <person name="Abt D.N."/>
            <person name="Adryan B."/>
            <person name="Aguade M."/>
            <person name="Akashi H."/>
            <person name="Anderson W.W."/>
            <person name="Aquadro C.F."/>
            <person name="Ardell D.H."/>
            <person name="Arguello R."/>
            <person name="Artieri C.G."/>
            <person name="Barbash D.A."/>
            <person name="Barker D."/>
            <person name="Barsanti P."/>
            <person name="Batterham P."/>
            <person name="Batzoglou S."/>
            <person name="Begun D."/>
            <person name="Bhutkar A."/>
            <person name="Blanco E."/>
            <person name="Bosak S.A."/>
            <person name="Bradley R.K."/>
            <person name="Brand A.D."/>
            <person name="Brent M.R."/>
            <person name="Brooks A.N."/>
            <person name="Brown R.H."/>
            <person name="Butlin R.K."/>
            <person name="Caggese C."/>
            <person name="Calvi B.R."/>
            <person name="Bernardo de Carvalho A."/>
            <person name="Caspi A."/>
            <person name="Castrezana S."/>
            <person name="Celniker S.E."/>
            <person name="Chang J.L."/>
            <person name="Chapple C."/>
            <person name="Chatterji S."/>
            <person name="Chinwalla A."/>
            <person name="Civetta A."/>
            <person name="Clifton S.W."/>
            <person name="Comeron J.M."/>
            <person name="Costello J.C."/>
            <person name="Coyne J.A."/>
            <person name="Daub J."/>
            <person name="David R.G."/>
            <person name="Delcher A.L."/>
            <person name="Delehaunty K."/>
            <person name="Do C.B."/>
            <person name="Ebling H."/>
            <person name="Edwards K."/>
            <person name="Eickbush T."/>
            <person name="Evans J.D."/>
            <person name="Filipski A."/>
            <person name="Findeiss S."/>
            <person name="Freyhult E."/>
            <person name="Fulton L."/>
            <person name="Fulton R."/>
            <person name="Garcia A.C."/>
            <person name="Gardiner A."/>
            <person name="Garfield D.A."/>
            <person name="Garvin B.E."/>
            <person name="Gibson G."/>
            <person name="Gilbert D."/>
            <person name="Gnerre S."/>
            <person name="Godfrey J."/>
            <person name="Good R."/>
            <person name="Gotea V."/>
            <person name="Gravely B."/>
            <person name="Greenberg A.J."/>
            <person name="Griffiths-Jones S."/>
            <person name="Gross S."/>
            <person name="Guigo R."/>
            <person name="Gustafson E.A."/>
            <person name="Haerty W."/>
            <person name="Hahn M.W."/>
            <person name="Halligan D.L."/>
            <person name="Halpern A.L."/>
            <person name="Halter G.M."/>
            <person name="Han M.V."/>
            <person name="Heger A."/>
            <person name="Hillier L."/>
            <person name="Hinrichs A.S."/>
            <person name="Holmes I."/>
            <person name="Hoskins R.A."/>
            <person name="Hubisz M.J."/>
            <person name="Hultmark D."/>
            <person name="Huntley M.A."/>
            <person name="Jaffe D.B."/>
            <person name="Jagadeeshan S."/>
            <person name="Jeck W.R."/>
            <person name="Johnson J."/>
            <person name="Jones C.D."/>
            <person name="Jordan W.C."/>
            <person name="Karpen G.H."/>
            <person name="Kataoka E."/>
            <person name="Keightley P.D."/>
            <person name="Kheradpour P."/>
            <person name="Kirkness E.F."/>
            <person name="Koerich L.B."/>
            <person name="Kristiansen K."/>
            <person name="Kudrna D."/>
            <person name="Kulathinal R.J."/>
            <person name="Kumar S."/>
            <person name="Kwok R."/>
            <person name="Lander E."/>
            <person name="Langley C.H."/>
            <person name="Lapoint R."/>
            <person name="Lazzaro B.P."/>
            <person name="Lee S.J."/>
            <person name="Levesque L."/>
            <person name="Li R."/>
            <person name="Lin C.F."/>
            <person name="Lin M.F."/>
            <person name="Lindblad-Toh K."/>
            <person name="Llopart A."/>
            <person name="Long M."/>
            <person name="Low L."/>
            <person name="Lozovsky E."/>
            <person name="Lu J."/>
            <person name="Luo M."/>
            <person name="Machado C.A."/>
            <person name="Makalowski W."/>
            <person name="Marzo M."/>
            <person name="Matsuda M."/>
            <person name="Matzkin L."/>
            <person name="McAllister B."/>
            <person name="McBride C.S."/>
            <person name="McKernan B."/>
            <person name="McKernan K."/>
            <person name="Mendez-Lago M."/>
            <person name="Minx P."/>
            <person name="Mollenhauer M.U."/>
            <person name="Montooth K."/>
            <person name="Mount S.M."/>
            <person name="Mu X."/>
            <person name="Myers E."/>
            <person name="Negre B."/>
            <person name="Newfeld S."/>
            <person name="Nielsen R."/>
            <person name="Noor M.A."/>
            <person name="O'Grady P."/>
            <person name="Pachter L."/>
            <person name="Papaceit M."/>
            <person name="Parisi M.J."/>
            <person name="Parisi M."/>
            <person name="Parts L."/>
            <person name="Pedersen J.S."/>
            <person name="Pesole G."/>
            <person name="Phillippy A.M."/>
            <person name="Ponting C.P."/>
            <person name="Pop M."/>
            <person name="Porcelli D."/>
            <person name="Powell J.R."/>
            <person name="Prohaska S."/>
            <person name="Pruitt K."/>
            <person name="Puig M."/>
            <person name="Quesneville H."/>
            <person name="Ram K.R."/>
            <person name="Rand D."/>
            <person name="Rasmussen M.D."/>
            <person name="Reed L.K."/>
            <person name="Reenan R."/>
            <person name="Reily A."/>
            <person name="Remington K.A."/>
            <person name="Rieger T.T."/>
            <person name="Ritchie M.G."/>
            <person name="Robin C."/>
            <person name="Rogers Y.H."/>
            <person name="Rohde C."/>
            <person name="Rozas J."/>
            <person name="Rubenfield M.J."/>
            <person name="Ruiz A."/>
            <person name="Russo S."/>
            <person name="Salzberg S.L."/>
            <person name="Sanchez-Gracia A."/>
            <person name="Saranga D.J."/>
            <person name="Sato H."/>
            <person name="Schaeffer S.W."/>
            <person name="Schatz M.C."/>
            <person name="Schlenke T."/>
            <person name="Schwartz R."/>
            <person name="Segarra C."/>
            <person name="Singh R.S."/>
            <person name="Sirot L."/>
            <person name="Sirota M."/>
            <person name="Sisneros N.B."/>
            <person name="Smith C.D."/>
            <person name="Smith T.F."/>
            <person name="Spieth J."/>
            <person name="Stage D.E."/>
            <person name="Stark A."/>
            <person name="Stephan W."/>
            <person name="Strausberg R.L."/>
            <person name="Strempel S."/>
            <person name="Sturgill D."/>
            <person name="Sutton G."/>
            <person name="Sutton G.G."/>
            <person name="Tao W."/>
            <person name="Teichmann S."/>
            <person name="Tobari Y.N."/>
            <person name="Tomimura Y."/>
            <person name="Tsolas J.M."/>
            <person name="Valente V.L."/>
            <person name="Venter E."/>
            <person name="Venter J.C."/>
            <person name="Vicario S."/>
            <person name="Vieira F.G."/>
            <person name="Vilella A.J."/>
            <person name="Villasante A."/>
            <person name="Walenz B."/>
            <person name="Wang J."/>
            <person name="Wasserman M."/>
            <person name="Watts T."/>
            <person name="Wilson D."/>
            <person name="Wilson R.K."/>
            <person name="Wing R.A."/>
            <person name="Wolfner M.F."/>
            <person name="Wong A."/>
            <person name="Wong G.K."/>
            <person name="Wu C.I."/>
            <person name="Wu G."/>
            <person name="Yamamoto D."/>
            <person name="Yang H.P."/>
            <person name="Yang S.P."/>
            <person name="Yorke J.A."/>
            <person name="Yoshida K."/>
            <person name="Zdobnov E."/>
            <person name="Zhang P."/>
            <person name="Zhang Y."/>
            <person name="Zimin A.V."/>
            <person name="Baldwin J."/>
            <person name="Abdouelleil A."/>
            <person name="Abdulkadir J."/>
            <person name="Abebe A."/>
            <person name="Abera B."/>
            <person name="Abreu J."/>
            <person name="Acer S.C."/>
            <person name="Aftuck L."/>
            <person name="Alexander A."/>
            <person name="An P."/>
            <person name="Anderson E."/>
            <person name="Anderson S."/>
            <person name="Arachi H."/>
            <person name="Azer M."/>
            <person name="Bachantsang P."/>
            <person name="Barry A."/>
            <person name="Bayul T."/>
            <person name="Berlin A."/>
            <person name="Bessette D."/>
            <person name="Bloom T."/>
            <person name="Blye J."/>
            <person name="Boguslavskiy L."/>
            <person name="Bonnet C."/>
            <person name="Boukhgalter B."/>
            <person name="Bourzgui I."/>
            <person name="Brown A."/>
            <person name="Cahill P."/>
            <person name="Channer S."/>
            <person name="Cheshatsang Y."/>
            <person name="Chuda L."/>
            <person name="Citroen M."/>
            <person name="Collymore A."/>
            <person name="Cooke P."/>
            <person name="Costello M."/>
            <person name="D'Aco K."/>
            <person name="Daza R."/>
            <person name="De Haan G."/>
            <person name="DeGray S."/>
            <person name="DeMaso C."/>
            <person name="Dhargay N."/>
            <person name="Dooley K."/>
            <person name="Dooley E."/>
            <person name="Doricent M."/>
            <person name="Dorje P."/>
            <person name="Dorjee K."/>
            <person name="Dupes A."/>
            <person name="Elong R."/>
            <person name="Falk J."/>
            <person name="Farina A."/>
            <person name="Faro S."/>
            <person name="Ferguson D."/>
            <person name="Fisher S."/>
            <person name="Foley C.D."/>
            <person name="Franke A."/>
            <person name="Friedrich D."/>
            <person name="Gadbois L."/>
            <person name="Gearin G."/>
            <person name="Gearin C.R."/>
            <person name="Giannoukos G."/>
            <person name="Goode T."/>
            <person name="Graham J."/>
            <person name="Grandbois E."/>
            <person name="Grewal S."/>
            <person name="Gyaltsen K."/>
            <person name="Hafez N."/>
            <person name="Hagos B."/>
            <person name="Hall J."/>
            <person name="Henson C."/>
            <person name="Hollinger A."/>
            <person name="Honan T."/>
            <person name="Huard M.D."/>
            <person name="Hughes L."/>
            <person name="Hurhula B."/>
            <person name="Husby M.E."/>
            <person name="Kamat A."/>
            <person name="Kanga B."/>
            <person name="Kashin S."/>
            <person name="Khazanovich D."/>
            <person name="Kisner P."/>
            <person name="Lance K."/>
            <person name="Lara M."/>
            <person name="Lee W."/>
            <person name="Lennon N."/>
            <person name="Letendre F."/>
            <person name="LeVine R."/>
            <person name="Lipovsky A."/>
            <person name="Liu X."/>
            <person name="Liu J."/>
            <person name="Liu S."/>
            <person name="Lokyitsang T."/>
            <person name="Lokyitsang Y."/>
            <person name="Lubonja R."/>
            <person name="Lui A."/>
            <person name="MacDonald P."/>
            <person name="Magnisalis V."/>
            <person name="Maru K."/>
            <person name="Matthews C."/>
            <person name="McCusker W."/>
            <person name="McDonough S."/>
            <person name="Mehta T."/>
            <person name="Meldrim J."/>
            <person name="Meneus L."/>
            <person name="Mihai O."/>
            <person name="Mihalev A."/>
            <person name="Mihova T."/>
            <person name="Mittelman R."/>
            <person name="Mlenga V."/>
            <person name="Montmayeur A."/>
            <person name="Mulrain L."/>
            <person name="Navidi A."/>
            <person name="Naylor J."/>
            <person name="Negash T."/>
            <person name="Nguyen T."/>
            <person name="Nguyen N."/>
            <person name="Nicol R."/>
            <person name="Norbu C."/>
            <person name="Norbu N."/>
            <person name="Novod N."/>
            <person name="O'Neill B."/>
            <person name="Osman S."/>
            <person name="Markiewicz E."/>
            <person name="Oyono O.L."/>
            <person name="Patti C."/>
            <person name="Phunkhang P."/>
            <person name="Pierre F."/>
            <person name="Priest M."/>
            <person name="Raghuraman S."/>
            <person name="Rege F."/>
            <person name="Reyes R."/>
            <person name="Rise C."/>
            <person name="Rogov P."/>
            <person name="Ross K."/>
            <person name="Ryan E."/>
            <person name="Settipalli S."/>
            <person name="Shea T."/>
            <person name="Sherpa N."/>
            <person name="Shi L."/>
            <person name="Shih D."/>
            <person name="Sparrow T."/>
            <person name="Spaulding J."/>
            <person name="Stalker J."/>
            <person name="Stange-Thomann N."/>
            <person name="Stavropoulos S."/>
            <person name="Stone C."/>
            <person name="Strader C."/>
            <person name="Tesfaye S."/>
            <person name="Thomson T."/>
            <person name="Thoulutsang Y."/>
            <person name="Thoulutsang D."/>
            <person name="Topham K."/>
            <person name="Topping I."/>
            <person name="Tsamla T."/>
            <person name="Vassiliev H."/>
            <person name="Vo A."/>
            <person name="Wangchuk T."/>
            <person name="Wangdi T."/>
            <person name="Weiand M."/>
            <person name="Wilkinson J."/>
            <person name="Wilson A."/>
            <person name="Yadav S."/>
            <person name="Young G."/>
            <person name="Yu Q."/>
            <person name="Zembek L."/>
            <person name="Zhong D."/>
            <person name="Zimmer A."/>
            <person name="Zwirko Z."/>
            <person name="Jaffe D.B."/>
            <person name="Alvarez P."/>
            <person name="Brockman W."/>
            <person name="Butler J."/>
            <person name="Chin C."/>
            <person name="Gnerre S."/>
            <person name="Grabherr M."/>
            <person name="Kleber M."/>
            <person name="Mauceli E."/>
            <person name="MacCallum I."/>
        </authorList>
    </citation>
    <scope>NUCLEOTIDE SEQUENCE [LARGE SCALE GENOMIC DNA]</scope>
    <source>
        <strain evidence="10">TSC#14030-0811.24</strain>
    </source>
</reference>
<evidence type="ECO:0000256" key="6">
    <source>
        <dbReference type="ARBA" id="ARBA00022989"/>
    </source>
</evidence>
<dbReference type="Pfam" id="PF00083">
    <property type="entry name" value="Sugar_tr"/>
    <property type="match status" value="1"/>
</dbReference>
<dbReference type="PROSITE" id="PS50850">
    <property type="entry name" value="MFS"/>
    <property type="match status" value="1"/>
</dbReference>
<keyword evidence="3" id="KW-1003">Cell membrane</keyword>
<sequence length="464" mass="52121">MSSFWDQSELHNQYFASFAASLGGLAVGASVGWSSPAQEFLATKSFLEFSWISGALWLGFALPVGLLAHHYGRKLILLLIVGLLNLGGWALLICIPDIYYLILARFFHGLAAGTYFIVTPLYIMEIAKKDTFQIAGRCLHEVLYAIGILFAFGLGNFRNYDILCYGCALLPVLFLLFFIWMPETPVYYLSYGNVEKADESMQWLRGNSYNTTLELTNLKREIEQQRTNSQGIIQALKHWRTLKFLIIGIVLVFLQHFTGSTAIISYANFLFRETGATEFDALLSCMCFGLSMLLGILIAIGLLKVMEPRVILILSCILVLMLTAAVGVHCKLRRIGDPFLGHVTWLSVVGLCFYILSRALGLGTLIYYLMSKLLRPEIRSLGFGLIYSMSGIFGFVNVKFFPNFLMAWGQPILFFFYTGIGGLGLLFIYIMLPEIRNRTVMEMQMDKSTVQDPLGEPVVTVKKK</sequence>
<feature type="transmembrane region" description="Helical" evidence="8">
    <location>
        <begin position="75"/>
        <end position="92"/>
    </location>
</feature>
<gene>
    <name evidence="10" type="primary">Dwil\GK22002</name>
    <name evidence="10" type="ORF">Dwil_GK22002</name>
</gene>
<feature type="transmembrane region" description="Helical" evidence="8">
    <location>
        <begin position="49"/>
        <end position="68"/>
    </location>
</feature>
<keyword evidence="7 8" id="KW-0472">Membrane</keyword>
<reference evidence="10" key="1">
    <citation type="submission" date="2006-08" db="EMBL/GenBank/DDBJ databases">
        <authorList>
            <person name="Remington K."/>
            <person name="Strausberg R."/>
            <person name="Sutton G."/>
            <person name="Walenz B."/>
            <person name="Johnson J."/>
            <person name="Utterback T."/>
            <person name="Venter J.C."/>
        </authorList>
    </citation>
    <scope>NUCLEOTIDE SEQUENCE</scope>
    <source>
        <strain evidence="10">TSC#14030-0811.24</strain>
    </source>
</reference>
<proteinExistence type="predicted"/>
<dbReference type="GO" id="GO:0005886">
    <property type="term" value="C:plasma membrane"/>
    <property type="evidence" value="ECO:0007669"/>
    <property type="project" value="UniProtKB-SubCell"/>
</dbReference>
<dbReference type="PANTHER" id="PTHR48021">
    <property type="match status" value="1"/>
</dbReference>
<dbReference type="InterPro" id="IPR005828">
    <property type="entry name" value="MFS_sugar_transport-like"/>
</dbReference>
<feature type="transmembrane region" description="Helical" evidence="8">
    <location>
        <begin position="134"/>
        <end position="154"/>
    </location>
</feature>
<reference evidence="10" key="4">
    <citation type="submission" date="2008-06" db="EMBL/GenBank/DDBJ databases">
        <authorList>
            <consortium name="FlyBase"/>
        </authorList>
    </citation>
    <scope>NUCLEOTIDE SEQUENCE</scope>
    <source>
        <strain evidence="10">TSC#14030-0811.24</strain>
    </source>
</reference>
<keyword evidence="2" id="KW-0813">Transport</keyword>
<comment type="subcellular location">
    <subcellularLocation>
        <location evidence="1">Cell membrane</location>
        <topology evidence="1">Multi-pass membrane protein</topology>
    </subcellularLocation>
</comment>
<dbReference type="HOGENOM" id="CLU_001265_30_5_1"/>
<dbReference type="SUPFAM" id="SSF103473">
    <property type="entry name" value="MFS general substrate transporter"/>
    <property type="match status" value="1"/>
</dbReference>
<dbReference type="OMA" id="NQYIAAF"/>
<feature type="transmembrane region" description="Helical" evidence="8">
    <location>
        <begin position="310"/>
        <end position="328"/>
    </location>
</feature>
<feature type="transmembrane region" description="Helical" evidence="8">
    <location>
        <begin position="98"/>
        <end position="122"/>
    </location>
</feature>
<dbReference type="AlphaFoldDB" id="B4MR55"/>
<dbReference type="Gene3D" id="1.20.1250.20">
    <property type="entry name" value="MFS general substrate transporter like domains"/>
    <property type="match status" value="1"/>
</dbReference>
<accession>B4MR55</accession>
<name>B4MR55_DROWI</name>
<keyword evidence="4" id="KW-0762">Sugar transport</keyword>
<keyword evidence="5 8" id="KW-0812">Transmembrane</keyword>
<dbReference type="eggNOG" id="KOG0254">
    <property type="taxonomic scope" value="Eukaryota"/>
</dbReference>
<feature type="transmembrane region" description="Helical" evidence="8">
    <location>
        <begin position="281"/>
        <end position="303"/>
    </location>
</feature>
<dbReference type="KEGG" id="dwi:6640638"/>
<dbReference type="Proteomes" id="UP000007798">
    <property type="component" value="Unassembled WGS sequence"/>
</dbReference>
<feature type="transmembrane region" description="Helical" evidence="8">
    <location>
        <begin position="244"/>
        <end position="269"/>
    </location>
</feature>
<feature type="transmembrane region" description="Helical" evidence="8">
    <location>
        <begin position="160"/>
        <end position="180"/>
    </location>
</feature>
<evidence type="ECO:0000256" key="8">
    <source>
        <dbReference type="SAM" id="Phobius"/>
    </source>
</evidence>
<dbReference type="OrthoDB" id="6612291at2759"/>
<feature type="transmembrane region" description="Helical" evidence="8">
    <location>
        <begin position="381"/>
        <end position="400"/>
    </location>
</feature>
<dbReference type="PhylomeDB" id="B4MR55"/>
<dbReference type="InterPro" id="IPR050549">
    <property type="entry name" value="MFS_Trehalose_Transporter"/>
</dbReference>
<protein>
    <submittedName>
        <fullName evidence="10">GK22002</fullName>
    </submittedName>
</protein>
<feature type="transmembrane region" description="Helical" evidence="8">
    <location>
        <begin position="412"/>
        <end position="432"/>
    </location>
</feature>
<dbReference type="InParanoid" id="B4MR55"/>
<evidence type="ECO:0000256" key="1">
    <source>
        <dbReference type="ARBA" id="ARBA00004651"/>
    </source>
</evidence>
<evidence type="ECO:0000256" key="5">
    <source>
        <dbReference type="ARBA" id="ARBA00022692"/>
    </source>
</evidence>
<dbReference type="PANTHER" id="PTHR48021:SF1">
    <property type="entry name" value="GH07001P-RELATED"/>
    <property type="match status" value="1"/>
</dbReference>
<dbReference type="FunFam" id="1.20.1250.20:FF:000218">
    <property type="entry name" value="facilitated trehalose transporter Tret1"/>
    <property type="match status" value="1"/>
</dbReference>
<evidence type="ECO:0000256" key="7">
    <source>
        <dbReference type="ARBA" id="ARBA00023136"/>
    </source>
</evidence>
<feature type="domain" description="Major facilitator superfamily (MFS) profile" evidence="9">
    <location>
        <begin position="9"/>
        <end position="436"/>
    </location>
</feature>
<reference evidence="10" key="3">
    <citation type="journal article" date="2008" name="Bioinformatics">
        <title>Assembly reconciliation.</title>
        <authorList>
            <person name="Zimin A.V."/>
            <person name="Smith D.R."/>
            <person name="Sutton G."/>
            <person name="Yorke J.A."/>
        </authorList>
    </citation>
    <scope>NUCLEOTIDE SEQUENCE</scope>
    <source>
        <strain evidence="10">TSC#14030-0811.24</strain>
    </source>
</reference>
<evidence type="ECO:0000259" key="9">
    <source>
        <dbReference type="PROSITE" id="PS50850"/>
    </source>
</evidence>
<dbReference type="InterPro" id="IPR036259">
    <property type="entry name" value="MFS_trans_sf"/>
</dbReference>
<organism evidence="11">
    <name type="scientific">Drosophila willistoni</name>
    <name type="common">Fruit fly</name>
    <dbReference type="NCBI Taxonomy" id="7260"/>
    <lineage>
        <taxon>Eukaryota</taxon>
        <taxon>Metazoa</taxon>
        <taxon>Ecdysozoa</taxon>
        <taxon>Arthropoda</taxon>
        <taxon>Hexapoda</taxon>
        <taxon>Insecta</taxon>
        <taxon>Pterygota</taxon>
        <taxon>Neoptera</taxon>
        <taxon>Endopterygota</taxon>
        <taxon>Diptera</taxon>
        <taxon>Brachycera</taxon>
        <taxon>Muscomorpha</taxon>
        <taxon>Ephydroidea</taxon>
        <taxon>Drosophilidae</taxon>
        <taxon>Drosophila</taxon>
        <taxon>Sophophora</taxon>
    </lineage>
</organism>
<evidence type="ECO:0000256" key="2">
    <source>
        <dbReference type="ARBA" id="ARBA00022448"/>
    </source>
</evidence>
<evidence type="ECO:0000313" key="11">
    <source>
        <dbReference type="Proteomes" id="UP000007798"/>
    </source>
</evidence>
<evidence type="ECO:0000313" key="10">
    <source>
        <dbReference type="EMBL" id="EDW74594.1"/>
    </source>
</evidence>
<keyword evidence="6 8" id="KW-1133">Transmembrane helix</keyword>
<feature type="transmembrane region" description="Helical" evidence="8">
    <location>
        <begin position="12"/>
        <end position="33"/>
    </location>
</feature>